<keyword evidence="3" id="KW-1185">Reference proteome</keyword>
<dbReference type="WBParaSite" id="TASK_0000723801-mRNA-1">
    <property type="protein sequence ID" value="TASK_0000723801-mRNA-1"/>
    <property type="gene ID" value="TASK_0000723801"/>
</dbReference>
<evidence type="ECO:0000313" key="2">
    <source>
        <dbReference type="EMBL" id="VDK38068.1"/>
    </source>
</evidence>
<accession>A0A0R3W9T1</accession>
<gene>
    <name evidence="2" type="ORF">TASK_LOCUS7239</name>
</gene>
<protein>
    <submittedName>
        <fullName evidence="4">Secreted protein</fullName>
    </submittedName>
</protein>
<dbReference type="AlphaFoldDB" id="A0A0R3W9T1"/>
<reference evidence="2 3" key="2">
    <citation type="submission" date="2018-11" db="EMBL/GenBank/DDBJ databases">
        <authorList>
            <consortium name="Pathogen Informatics"/>
        </authorList>
    </citation>
    <scope>NUCLEOTIDE SEQUENCE [LARGE SCALE GENOMIC DNA]</scope>
</reference>
<evidence type="ECO:0000313" key="4">
    <source>
        <dbReference type="WBParaSite" id="TASK_0000723801-mRNA-1"/>
    </source>
</evidence>
<keyword evidence="1" id="KW-0472">Membrane</keyword>
<feature type="transmembrane region" description="Helical" evidence="1">
    <location>
        <begin position="6"/>
        <end position="24"/>
    </location>
</feature>
<organism evidence="4">
    <name type="scientific">Taenia asiatica</name>
    <name type="common">Asian tapeworm</name>
    <dbReference type="NCBI Taxonomy" id="60517"/>
    <lineage>
        <taxon>Eukaryota</taxon>
        <taxon>Metazoa</taxon>
        <taxon>Spiralia</taxon>
        <taxon>Lophotrochozoa</taxon>
        <taxon>Platyhelminthes</taxon>
        <taxon>Cestoda</taxon>
        <taxon>Eucestoda</taxon>
        <taxon>Cyclophyllidea</taxon>
        <taxon>Taeniidae</taxon>
        <taxon>Taenia</taxon>
    </lineage>
</organism>
<keyword evidence="1" id="KW-0812">Transmembrane</keyword>
<keyword evidence="1" id="KW-1133">Transmembrane helix</keyword>
<reference evidence="4" key="1">
    <citation type="submission" date="2016-04" db="UniProtKB">
        <authorList>
            <consortium name="WormBaseParasite"/>
        </authorList>
    </citation>
    <scope>IDENTIFICATION</scope>
</reference>
<proteinExistence type="predicted"/>
<name>A0A0R3W9T1_TAEAS</name>
<dbReference type="EMBL" id="UYRS01018591">
    <property type="protein sequence ID" value="VDK38068.1"/>
    <property type="molecule type" value="Genomic_DNA"/>
</dbReference>
<evidence type="ECO:0000313" key="3">
    <source>
        <dbReference type="Proteomes" id="UP000282613"/>
    </source>
</evidence>
<dbReference type="OrthoDB" id="10442175at2759"/>
<evidence type="ECO:0000256" key="1">
    <source>
        <dbReference type="SAM" id="Phobius"/>
    </source>
</evidence>
<sequence length="159" mass="18417">MSYSAYSLILAAFTIVFALFLMWMGKTPLAVYYQHLLHEWAATLDLRRRPSAPDVDPALVRFLEETTRHGNYGLAYEVFHHPVNECSAQEHVHSFDLSTHPPHLAKRAFCHLRSPRYIRNVRSRSVVPAFPKLNSRVCCDLMLTYYSCSTQQFAWKTLV</sequence>
<dbReference type="Proteomes" id="UP000282613">
    <property type="component" value="Unassembled WGS sequence"/>
</dbReference>